<keyword evidence="2" id="KW-0819">tRNA processing</keyword>
<dbReference type="PANTHER" id="PTHR33992:SF1">
    <property type="entry name" value="RIBONUCLEASE P PROTEIN COMPONENT"/>
    <property type="match status" value="1"/>
</dbReference>
<dbReference type="NCBIfam" id="TIGR00188">
    <property type="entry name" value="rnpA"/>
    <property type="match status" value="1"/>
</dbReference>
<keyword evidence="3" id="KW-0540">Nuclease</keyword>
<dbReference type="Gene3D" id="3.30.230.10">
    <property type="match status" value="1"/>
</dbReference>
<evidence type="ECO:0000256" key="2">
    <source>
        <dbReference type="ARBA" id="ARBA00022694"/>
    </source>
</evidence>
<dbReference type="SUPFAM" id="SSF54211">
    <property type="entry name" value="Ribosomal protein S5 domain 2-like"/>
    <property type="match status" value="1"/>
</dbReference>
<dbReference type="GO" id="GO:0030677">
    <property type="term" value="C:ribonuclease P complex"/>
    <property type="evidence" value="ECO:0007669"/>
    <property type="project" value="TreeGrafter"/>
</dbReference>
<organism evidence="8">
    <name type="scientific">human gut metagenome</name>
    <dbReference type="NCBI Taxonomy" id="408170"/>
    <lineage>
        <taxon>unclassified sequences</taxon>
        <taxon>metagenomes</taxon>
        <taxon>organismal metagenomes</taxon>
    </lineage>
</organism>
<keyword evidence="6" id="KW-0694">RNA-binding</keyword>
<evidence type="ECO:0000256" key="3">
    <source>
        <dbReference type="ARBA" id="ARBA00022722"/>
    </source>
</evidence>
<name>K1U903_9ZZZZ</name>
<evidence type="ECO:0000256" key="7">
    <source>
        <dbReference type="SAM" id="MobiDB-lite"/>
    </source>
</evidence>
<reference evidence="8" key="1">
    <citation type="journal article" date="2013" name="Environ. Microbiol.">
        <title>Microbiota from the distal guts of lean and obese adolescents exhibit partial functional redundancy besides clear differences in community structure.</title>
        <authorList>
            <person name="Ferrer M."/>
            <person name="Ruiz A."/>
            <person name="Lanza F."/>
            <person name="Haange S.B."/>
            <person name="Oberbach A."/>
            <person name="Till H."/>
            <person name="Bargiela R."/>
            <person name="Campoy C."/>
            <person name="Segura M.T."/>
            <person name="Richter M."/>
            <person name="von Bergen M."/>
            <person name="Seifert J."/>
            <person name="Suarez A."/>
        </authorList>
    </citation>
    <scope>NUCLEOTIDE SEQUENCE</scope>
</reference>
<gene>
    <name evidence="8" type="ORF">LEA_03264</name>
</gene>
<feature type="region of interest" description="Disordered" evidence="7">
    <location>
        <begin position="1"/>
        <end position="20"/>
    </location>
</feature>
<dbReference type="HAMAP" id="MF_00227">
    <property type="entry name" value="RNase_P"/>
    <property type="match status" value="1"/>
</dbReference>
<evidence type="ECO:0000256" key="6">
    <source>
        <dbReference type="ARBA" id="ARBA00022884"/>
    </source>
</evidence>
<dbReference type="Pfam" id="PF00825">
    <property type="entry name" value="Ribonuclease_P"/>
    <property type="match status" value="1"/>
</dbReference>
<dbReference type="PANTHER" id="PTHR33992">
    <property type="entry name" value="RIBONUCLEASE P PROTEIN COMPONENT"/>
    <property type="match status" value="1"/>
</dbReference>
<dbReference type="AlphaFoldDB" id="K1U903"/>
<sequence length="143" mass="15625">MQAIQSYHAGGTPHALSNPDKNKEFSRIYARGKSYVHPNLVLYVAKNRLGYTRIGLTATKKVGHAVQRNRARRIMRAALSEHLSQNIGGYDIILVARARTPYLKSTQLSKTLAGLMRKAGLPDKAAAVPQQLAAKPQPNGAPE</sequence>
<dbReference type="GO" id="GO:0042781">
    <property type="term" value="F:3'-tRNA processing endoribonuclease activity"/>
    <property type="evidence" value="ECO:0007669"/>
    <property type="project" value="TreeGrafter"/>
</dbReference>
<evidence type="ECO:0000313" key="8">
    <source>
        <dbReference type="EMBL" id="EKC78648.1"/>
    </source>
</evidence>
<dbReference type="InterPro" id="IPR020568">
    <property type="entry name" value="Ribosomal_Su5_D2-typ_SF"/>
</dbReference>
<proteinExistence type="inferred from homology"/>
<dbReference type="PROSITE" id="PS00648">
    <property type="entry name" value="RIBONUCLEASE_P"/>
    <property type="match status" value="1"/>
</dbReference>
<keyword evidence="4" id="KW-0255">Endonuclease</keyword>
<comment type="function">
    <text evidence="1">RNaseP catalyzes the removal of the 5'-leader sequence from pre-tRNA to produce the mature 5'-terminus. It can also cleave other RNA substrates such as 4.5S RNA. The protein component plays an auxiliary but essential role in vivo by binding to the 5'-leader sequence and broadening the substrate specificity of the ribozyme.</text>
</comment>
<evidence type="ECO:0000256" key="4">
    <source>
        <dbReference type="ARBA" id="ARBA00022759"/>
    </source>
</evidence>
<accession>K1U903</accession>
<comment type="caution">
    <text evidence="8">The sequence shown here is derived from an EMBL/GenBank/DDBJ whole genome shotgun (WGS) entry which is preliminary data.</text>
</comment>
<evidence type="ECO:0000256" key="1">
    <source>
        <dbReference type="ARBA" id="ARBA00002663"/>
    </source>
</evidence>
<keyword evidence="5" id="KW-0378">Hydrolase</keyword>
<dbReference type="EMBL" id="AJWY01002171">
    <property type="protein sequence ID" value="EKC78648.1"/>
    <property type="molecule type" value="Genomic_DNA"/>
</dbReference>
<dbReference type="InterPro" id="IPR014721">
    <property type="entry name" value="Ribsml_uS5_D2-typ_fold_subgr"/>
</dbReference>
<protein>
    <submittedName>
        <fullName evidence="8">Ribonuclease P protein component</fullName>
    </submittedName>
</protein>
<dbReference type="InterPro" id="IPR000100">
    <property type="entry name" value="RNase_P"/>
</dbReference>
<dbReference type="InterPro" id="IPR020539">
    <property type="entry name" value="RNase_P_CS"/>
</dbReference>
<evidence type="ECO:0000256" key="5">
    <source>
        <dbReference type="ARBA" id="ARBA00022801"/>
    </source>
</evidence>
<dbReference type="GO" id="GO:0004526">
    <property type="term" value="F:ribonuclease P activity"/>
    <property type="evidence" value="ECO:0007669"/>
    <property type="project" value="InterPro"/>
</dbReference>
<dbReference type="GO" id="GO:0000049">
    <property type="term" value="F:tRNA binding"/>
    <property type="evidence" value="ECO:0007669"/>
    <property type="project" value="InterPro"/>
</dbReference>